<reference evidence="7 8" key="1">
    <citation type="submission" date="2016-01" db="EMBL/GenBank/DDBJ databases">
        <title>Characterization of the Clostridium difficile lineages that are prevalent in Hong Kong and China.</title>
        <authorList>
            <person name="Kwok J.S.-L."/>
            <person name="Lam W.-Y."/>
            <person name="Ip M."/>
            <person name="Chan T.-F."/>
            <person name="Hawkey P.M."/>
            <person name="Tsui S.K.-W."/>
        </authorList>
    </citation>
    <scope>NUCLEOTIDE SEQUENCE [LARGE SCALE GENOMIC DNA]</scope>
    <source>
        <strain evidence="7 8">300064</strain>
    </source>
</reference>
<evidence type="ECO:0000259" key="5">
    <source>
        <dbReference type="Pfam" id="PF25954"/>
    </source>
</evidence>
<dbReference type="InterPro" id="IPR058637">
    <property type="entry name" value="YknX-like_C"/>
</dbReference>
<dbReference type="SUPFAM" id="SSF51230">
    <property type="entry name" value="Single hybrid motif"/>
    <property type="match status" value="1"/>
</dbReference>
<organism evidence="7 8">
    <name type="scientific">Clostridium butyricum</name>
    <dbReference type="NCBI Taxonomy" id="1492"/>
    <lineage>
        <taxon>Bacteria</taxon>
        <taxon>Bacillati</taxon>
        <taxon>Bacillota</taxon>
        <taxon>Clostridia</taxon>
        <taxon>Eubacteriales</taxon>
        <taxon>Clostridiaceae</taxon>
        <taxon>Clostridium</taxon>
    </lineage>
</organism>
<comment type="similarity">
    <text evidence="1">Belongs to the membrane fusion protein (MFP) (TC 8.A.1) family.</text>
</comment>
<gene>
    <name evidence="7" type="ORF">AWN73_05335</name>
</gene>
<name>A0A2S7F5S3_CLOBU</name>
<feature type="chain" id="PRO_5039399080" evidence="3">
    <location>
        <begin position="19"/>
        <end position="416"/>
    </location>
</feature>
<dbReference type="GO" id="GO:1990281">
    <property type="term" value="C:efflux pump complex"/>
    <property type="evidence" value="ECO:0007669"/>
    <property type="project" value="TreeGrafter"/>
</dbReference>
<evidence type="ECO:0000313" key="8">
    <source>
        <dbReference type="Proteomes" id="UP000238081"/>
    </source>
</evidence>
<feature type="coiled-coil region" evidence="2">
    <location>
        <begin position="169"/>
        <end position="196"/>
    </location>
</feature>
<sequence length="416" mass="44465">MKKYLIALLLTVSTFMLTGCGSTEPVQEEKAIAVSVQSAKGGDIENTNIFSGTTKIKDETAVTVEMGGTIEEMNVQLGEKVTKGQTLLKVKGTDIENSIKSAQAAVNSAQAAYNDSDVSMANTENQLESGLTNAKVAYDKAVSGYEETKRQFDNTTQLYEAGAISENDYKQAKANLEQTQRSVDQAKASLDAAQKSYDTGVGNRESAKAAIESAKVGLESALSNRDKLTLQSPVDGVITAKNFDVNEMATQGQPAFIISSPDILQIDLSITQADIGKFSEGQTVSVKIDEQVIDGTVNYVPTVADASSSLYKVEVLIDNSEGQFKSGMSAEVEVSIEKESNVVKVPKKAILEEEGNKYVYIVGDDNRAVKKEISTGIETADTVEIKSGVESDDTVVIGGLSLISDNTKLFPVVKED</sequence>
<dbReference type="InterPro" id="IPR058792">
    <property type="entry name" value="Beta-barrel_RND_2"/>
</dbReference>
<dbReference type="NCBIfam" id="TIGR01730">
    <property type="entry name" value="RND_mfp"/>
    <property type="match status" value="1"/>
</dbReference>
<keyword evidence="3" id="KW-0732">Signal</keyword>
<feature type="domain" description="YknX-like C-terminal permuted SH3-like" evidence="6">
    <location>
        <begin position="342"/>
        <end position="405"/>
    </location>
</feature>
<dbReference type="Gene3D" id="2.40.50.100">
    <property type="match status" value="2"/>
</dbReference>
<feature type="domain" description="Multidrug resistance protein MdtA-like barrel-sandwich hybrid" evidence="4">
    <location>
        <begin position="62"/>
        <end position="258"/>
    </location>
</feature>
<accession>A0A2S7F5S3</accession>
<dbReference type="GO" id="GO:0015562">
    <property type="term" value="F:efflux transmembrane transporter activity"/>
    <property type="evidence" value="ECO:0007669"/>
    <property type="project" value="InterPro"/>
</dbReference>
<evidence type="ECO:0000256" key="3">
    <source>
        <dbReference type="SAM" id="SignalP"/>
    </source>
</evidence>
<dbReference type="SUPFAM" id="SSF56954">
    <property type="entry name" value="Outer membrane efflux proteins (OEP)"/>
    <property type="match status" value="1"/>
</dbReference>
<dbReference type="Gene3D" id="2.40.420.20">
    <property type="match status" value="1"/>
</dbReference>
<dbReference type="PROSITE" id="PS51257">
    <property type="entry name" value="PROKAR_LIPOPROTEIN"/>
    <property type="match status" value="1"/>
</dbReference>
<dbReference type="Pfam" id="PF25917">
    <property type="entry name" value="BSH_RND"/>
    <property type="match status" value="1"/>
</dbReference>
<comment type="caution">
    <text evidence="7">The sequence shown here is derived from an EMBL/GenBank/DDBJ whole genome shotgun (WGS) entry which is preliminary data.</text>
</comment>
<dbReference type="Pfam" id="PF25954">
    <property type="entry name" value="Beta-barrel_RND_2"/>
    <property type="match status" value="1"/>
</dbReference>
<dbReference type="Pfam" id="PF25989">
    <property type="entry name" value="YknX_C"/>
    <property type="match status" value="1"/>
</dbReference>
<evidence type="ECO:0000256" key="1">
    <source>
        <dbReference type="ARBA" id="ARBA00009477"/>
    </source>
</evidence>
<dbReference type="Gene3D" id="1.10.287.470">
    <property type="entry name" value="Helix hairpin bin"/>
    <property type="match status" value="2"/>
</dbReference>
<dbReference type="AlphaFoldDB" id="A0A2S7F5S3"/>
<dbReference type="PANTHER" id="PTHR30469">
    <property type="entry name" value="MULTIDRUG RESISTANCE PROTEIN MDTA"/>
    <property type="match status" value="1"/>
</dbReference>
<dbReference type="RefSeq" id="WP_043664963.1">
    <property type="nucleotide sequence ID" value="NZ_JSEG01000014.1"/>
</dbReference>
<keyword evidence="2" id="KW-0175">Coiled coil</keyword>
<proteinExistence type="inferred from homology"/>
<dbReference type="EMBL" id="LRDH01000151">
    <property type="protein sequence ID" value="PPV12253.1"/>
    <property type="molecule type" value="Genomic_DNA"/>
</dbReference>
<dbReference type="InterPro" id="IPR006143">
    <property type="entry name" value="RND_pump_MFP"/>
</dbReference>
<evidence type="ECO:0000259" key="4">
    <source>
        <dbReference type="Pfam" id="PF25917"/>
    </source>
</evidence>
<evidence type="ECO:0000313" key="7">
    <source>
        <dbReference type="EMBL" id="PPV12253.1"/>
    </source>
</evidence>
<evidence type="ECO:0000256" key="2">
    <source>
        <dbReference type="SAM" id="Coils"/>
    </source>
</evidence>
<dbReference type="SUPFAM" id="SSF111369">
    <property type="entry name" value="HlyD-like secretion proteins"/>
    <property type="match status" value="1"/>
</dbReference>
<feature type="signal peptide" evidence="3">
    <location>
        <begin position="1"/>
        <end position="18"/>
    </location>
</feature>
<feature type="domain" description="CusB-like beta-barrel" evidence="5">
    <location>
        <begin position="267"/>
        <end position="335"/>
    </location>
</feature>
<dbReference type="Gene3D" id="2.40.30.170">
    <property type="match status" value="1"/>
</dbReference>
<protein>
    <submittedName>
        <fullName evidence="7">Efflux transporter periplasmic adaptor subunit</fullName>
    </submittedName>
</protein>
<dbReference type="InterPro" id="IPR011053">
    <property type="entry name" value="Single_hybrid_motif"/>
</dbReference>
<dbReference type="Proteomes" id="UP000238081">
    <property type="component" value="Unassembled WGS sequence"/>
</dbReference>
<evidence type="ECO:0000259" key="6">
    <source>
        <dbReference type="Pfam" id="PF25989"/>
    </source>
</evidence>
<dbReference type="InterPro" id="IPR058625">
    <property type="entry name" value="MdtA-like_BSH"/>
</dbReference>